<keyword evidence="3 5" id="KW-1133">Transmembrane helix</keyword>
<evidence type="ECO:0000256" key="5">
    <source>
        <dbReference type="SAM" id="Phobius"/>
    </source>
</evidence>
<dbReference type="PANTHER" id="PTHR43471:SF3">
    <property type="entry name" value="ABC TRANSPORTER PERMEASE PROTEIN NATB"/>
    <property type="match status" value="1"/>
</dbReference>
<dbReference type="PANTHER" id="PTHR43471">
    <property type="entry name" value="ABC TRANSPORTER PERMEASE"/>
    <property type="match status" value="1"/>
</dbReference>
<sequence>MRTVLLITRREFLARVRGRAFVVSTLIILVILVGYSLFIGSIGAATDGGSTTVAVAPETEAITPALRTAADDQGRIVRVVPVADAAAGRALVASGDADAALSGPPTRPRVDVETSLGSAAGSVVTVATTLVAQQQLLPDPAAADAAVAAAEPVVVAARPEDPAQGLRIGLGAFGAFLLFFSIQTYGAMVAQGVVEEKSSRVVEIVLATVRPWQLLLGKVLGLGAVGLLQLVILGGAGLAVAGTAGLLVAGAGLGGTLVSVLVWYLIGFALYATVYAALGSLVSRQEDTQSVLTPVSIVVLVGFAVGFNLVISAPTSTALTVMSLIPPWTPLIMPARMALGGVPVWQVVAAFVLTLAFTAGVLALGGRIYARSVLRTGARVSWREALRSR</sequence>
<feature type="transmembrane region" description="Helical" evidence="5">
    <location>
        <begin position="295"/>
        <end position="325"/>
    </location>
</feature>
<comment type="subcellular location">
    <subcellularLocation>
        <location evidence="1">Membrane</location>
        <topology evidence="1">Multi-pass membrane protein</topology>
    </subcellularLocation>
</comment>
<feature type="transmembrane region" description="Helical" evidence="5">
    <location>
        <begin position="168"/>
        <end position="190"/>
    </location>
</feature>
<evidence type="ECO:0000259" key="6">
    <source>
        <dbReference type="Pfam" id="PF12698"/>
    </source>
</evidence>
<protein>
    <submittedName>
        <fullName evidence="7">ABC-2 type transport system permease protein</fullName>
    </submittedName>
</protein>
<evidence type="ECO:0000256" key="3">
    <source>
        <dbReference type="ARBA" id="ARBA00022989"/>
    </source>
</evidence>
<gene>
    <name evidence="7" type="ORF">BJ983_003354</name>
</gene>
<evidence type="ECO:0000313" key="7">
    <source>
        <dbReference type="EMBL" id="NYD37252.1"/>
    </source>
</evidence>
<dbReference type="Proteomes" id="UP000535890">
    <property type="component" value="Unassembled WGS sequence"/>
</dbReference>
<evidence type="ECO:0000256" key="1">
    <source>
        <dbReference type="ARBA" id="ARBA00004141"/>
    </source>
</evidence>
<dbReference type="InterPro" id="IPR013525">
    <property type="entry name" value="ABC2_TM"/>
</dbReference>
<name>A0A7Y9J6G2_9PSEU</name>
<evidence type="ECO:0000256" key="4">
    <source>
        <dbReference type="ARBA" id="ARBA00023136"/>
    </source>
</evidence>
<dbReference type="EMBL" id="JACCBN010000001">
    <property type="protein sequence ID" value="NYD37252.1"/>
    <property type="molecule type" value="Genomic_DNA"/>
</dbReference>
<feature type="transmembrane region" description="Helical" evidence="5">
    <location>
        <begin position="21"/>
        <end position="45"/>
    </location>
</feature>
<feature type="transmembrane region" description="Helical" evidence="5">
    <location>
        <begin position="261"/>
        <end position="283"/>
    </location>
</feature>
<dbReference type="GO" id="GO:0140359">
    <property type="term" value="F:ABC-type transporter activity"/>
    <property type="evidence" value="ECO:0007669"/>
    <property type="project" value="InterPro"/>
</dbReference>
<keyword evidence="2 5" id="KW-0812">Transmembrane</keyword>
<feature type="transmembrane region" description="Helical" evidence="5">
    <location>
        <begin position="345"/>
        <end position="365"/>
    </location>
</feature>
<dbReference type="Pfam" id="PF12698">
    <property type="entry name" value="ABC2_membrane_3"/>
    <property type="match status" value="1"/>
</dbReference>
<evidence type="ECO:0000313" key="8">
    <source>
        <dbReference type="Proteomes" id="UP000535890"/>
    </source>
</evidence>
<evidence type="ECO:0000256" key="2">
    <source>
        <dbReference type="ARBA" id="ARBA00022692"/>
    </source>
</evidence>
<organism evidence="7 8">
    <name type="scientific">Actinomycetospora corticicola</name>
    <dbReference type="NCBI Taxonomy" id="663602"/>
    <lineage>
        <taxon>Bacteria</taxon>
        <taxon>Bacillati</taxon>
        <taxon>Actinomycetota</taxon>
        <taxon>Actinomycetes</taxon>
        <taxon>Pseudonocardiales</taxon>
        <taxon>Pseudonocardiaceae</taxon>
        <taxon>Actinomycetospora</taxon>
    </lineage>
</organism>
<keyword evidence="8" id="KW-1185">Reference proteome</keyword>
<dbReference type="AlphaFoldDB" id="A0A7Y9J6G2"/>
<keyword evidence="4 5" id="KW-0472">Membrane</keyword>
<proteinExistence type="predicted"/>
<feature type="domain" description="ABC-2 type transporter transmembrane" evidence="6">
    <location>
        <begin position="19"/>
        <end position="365"/>
    </location>
</feature>
<reference evidence="7 8" key="1">
    <citation type="submission" date="2020-07" db="EMBL/GenBank/DDBJ databases">
        <title>Sequencing the genomes of 1000 actinobacteria strains.</title>
        <authorList>
            <person name="Klenk H.-P."/>
        </authorList>
    </citation>
    <scope>NUCLEOTIDE SEQUENCE [LARGE SCALE GENOMIC DNA]</scope>
    <source>
        <strain evidence="7 8">DSM 45772</strain>
    </source>
</reference>
<dbReference type="GO" id="GO:0016020">
    <property type="term" value="C:membrane"/>
    <property type="evidence" value="ECO:0007669"/>
    <property type="project" value="UniProtKB-SubCell"/>
</dbReference>
<feature type="transmembrane region" description="Helical" evidence="5">
    <location>
        <begin position="219"/>
        <end position="249"/>
    </location>
</feature>
<accession>A0A7Y9J6G2</accession>
<dbReference type="RefSeq" id="WP_179794827.1">
    <property type="nucleotide sequence ID" value="NZ_BAABHP010000014.1"/>
</dbReference>
<comment type="caution">
    <text evidence="7">The sequence shown here is derived from an EMBL/GenBank/DDBJ whole genome shotgun (WGS) entry which is preliminary data.</text>
</comment>